<dbReference type="AlphaFoldDB" id="A0A9P9WH69"/>
<sequence length="235" mass="26404">MAPLLMHRDDAFQAPEDQAQVLVPKDEKSDTLSSWMIVVIIIGVLAVVTSVIFTVLYFVRRRRFAQEDRNLPIISSQQDLVQTRRKMSVADRVEAEELERALMIRKSLASRSSTFSSFSAQNPRDPDSARSSRILDDKFVEETEENYNMASNEDWKQWEAQAQAERRNSALLDPALQGSGHPALSHELQNITVPQRSRAPSPARSVRALRHTAPLPSMPGPSSRGPSRLSRSDTP</sequence>
<evidence type="ECO:0000256" key="2">
    <source>
        <dbReference type="SAM" id="Phobius"/>
    </source>
</evidence>
<dbReference type="EMBL" id="JAFIMR010000026">
    <property type="protein sequence ID" value="KAI1863024.1"/>
    <property type="molecule type" value="Genomic_DNA"/>
</dbReference>
<organism evidence="3 4">
    <name type="scientific">Neoarthrinium moseri</name>
    <dbReference type="NCBI Taxonomy" id="1658444"/>
    <lineage>
        <taxon>Eukaryota</taxon>
        <taxon>Fungi</taxon>
        <taxon>Dikarya</taxon>
        <taxon>Ascomycota</taxon>
        <taxon>Pezizomycotina</taxon>
        <taxon>Sordariomycetes</taxon>
        <taxon>Xylariomycetidae</taxon>
        <taxon>Amphisphaeriales</taxon>
        <taxon>Apiosporaceae</taxon>
        <taxon>Neoarthrinium</taxon>
    </lineage>
</organism>
<protein>
    <submittedName>
        <fullName evidence="3">Uncharacterized protein</fullName>
    </submittedName>
</protein>
<feature type="region of interest" description="Disordered" evidence="1">
    <location>
        <begin position="190"/>
        <end position="235"/>
    </location>
</feature>
<comment type="caution">
    <text evidence="3">The sequence shown here is derived from an EMBL/GenBank/DDBJ whole genome shotgun (WGS) entry which is preliminary data.</text>
</comment>
<evidence type="ECO:0000313" key="4">
    <source>
        <dbReference type="Proteomes" id="UP000829685"/>
    </source>
</evidence>
<feature type="compositionally biased region" description="Low complexity" evidence="1">
    <location>
        <begin position="220"/>
        <end position="229"/>
    </location>
</feature>
<dbReference type="Proteomes" id="UP000829685">
    <property type="component" value="Unassembled WGS sequence"/>
</dbReference>
<feature type="transmembrane region" description="Helical" evidence="2">
    <location>
        <begin position="35"/>
        <end position="59"/>
    </location>
</feature>
<gene>
    <name evidence="3" type="ORF">JX265_009070</name>
</gene>
<accession>A0A9P9WH69</accession>
<feature type="compositionally biased region" description="Low complexity" evidence="1">
    <location>
        <begin position="194"/>
        <end position="206"/>
    </location>
</feature>
<proteinExistence type="predicted"/>
<keyword evidence="2" id="KW-0812">Transmembrane</keyword>
<name>A0A9P9WH69_9PEZI</name>
<evidence type="ECO:0000313" key="3">
    <source>
        <dbReference type="EMBL" id="KAI1863024.1"/>
    </source>
</evidence>
<keyword evidence="4" id="KW-1185">Reference proteome</keyword>
<keyword evidence="2" id="KW-1133">Transmembrane helix</keyword>
<reference evidence="3" key="1">
    <citation type="submission" date="2021-03" db="EMBL/GenBank/DDBJ databases">
        <title>Revisited historic fungal species revealed as producer of novel bioactive compounds through whole genome sequencing and comparative genomics.</title>
        <authorList>
            <person name="Vignolle G.A."/>
            <person name="Hochenegger N."/>
            <person name="Mach R.L."/>
            <person name="Mach-Aigner A.R."/>
            <person name="Javad Rahimi M."/>
            <person name="Salim K.A."/>
            <person name="Chan C.M."/>
            <person name="Lim L.B.L."/>
            <person name="Cai F."/>
            <person name="Druzhinina I.S."/>
            <person name="U'Ren J.M."/>
            <person name="Derntl C."/>
        </authorList>
    </citation>
    <scope>NUCLEOTIDE SEQUENCE</scope>
    <source>
        <strain evidence="3">TUCIM 5799</strain>
    </source>
</reference>
<keyword evidence="2" id="KW-0472">Membrane</keyword>
<evidence type="ECO:0000256" key="1">
    <source>
        <dbReference type="SAM" id="MobiDB-lite"/>
    </source>
</evidence>
<dbReference type="CDD" id="cd12087">
    <property type="entry name" value="TM_EGFR-like"/>
    <property type="match status" value="1"/>
</dbReference>